<evidence type="ECO:0000256" key="5">
    <source>
        <dbReference type="ARBA" id="ARBA00022833"/>
    </source>
</evidence>
<protein>
    <recommendedName>
        <fullName evidence="3">DNA topoisomerase</fullName>
        <ecNumber evidence="3">5.6.2.1</ecNumber>
    </recommendedName>
</protein>
<keyword evidence="4" id="KW-0479">Metal-binding</keyword>
<name>A0A7J3ZJ53_9CREN</name>
<feature type="domain" description="Topo IA-type catalytic" evidence="9">
    <location>
        <begin position="185"/>
        <end position="603"/>
    </location>
</feature>
<dbReference type="GO" id="GO:0006265">
    <property type="term" value="P:DNA topological change"/>
    <property type="evidence" value="ECO:0007669"/>
    <property type="project" value="InterPro"/>
</dbReference>
<dbReference type="GO" id="GO:0046872">
    <property type="term" value="F:metal ion binding"/>
    <property type="evidence" value="ECO:0007669"/>
    <property type="project" value="UniProtKB-KW"/>
</dbReference>
<dbReference type="SUPFAM" id="SSF56712">
    <property type="entry name" value="Prokaryotic type I DNA topoisomerase"/>
    <property type="match status" value="1"/>
</dbReference>
<dbReference type="InterPro" id="IPR013497">
    <property type="entry name" value="Topo_IA_cen"/>
</dbReference>
<dbReference type="InterPro" id="IPR023406">
    <property type="entry name" value="Topo_IA_AS"/>
</dbReference>
<comment type="caution">
    <text evidence="10">The sequence shown here is derived from an EMBL/GenBank/DDBJ whole genome shotgun (WGS) entry which is preliminary data.</text>
</comment>
<dbReference type="InterPro" id="IPR013825">
    <property type="entry name" value="Topo_IA_cen_sub2"/>
</dbReference>
<dbReference type="InterPro" id="IPR006171">
    <property type="entry name" value="TOPRIM_dom"/>
</dbReference>
<evidence type="ECO:0000256" key="6">
    <source>
        <dbReference type="ARBA" id="ARBA00023029"/>
    </source>
</evidence>
<dbReference type="Pfam" id="PF01131">
    <property type="entry name" value="Topoisom_bac"/>
    <property type="match status" value="1"/>
</dbReference>
<dbReference type="Gene3D" id="1.10.460.10">
    <property type="entry name" value="Topoisomerase I, domain 2"/>
    <property type="match status" value="1"/>
</dbReference>
<dbReference type="InterPro" id="IPR000380">
    <property type="entry name" value="Topo_IA"/>
</dbReference>
<evidence type="ECO:0000256" key="3">
    <source>
        <dbReference type="ARBA" id="ARBA00012891"/>
    </source>
</evidence>
<proteinExistence type="inferred from homology"/>
<keyword evidence="6" id="KW-0799">Topoisomerase</keyword>
<dbReference type="GO" id="GO:0003677">
    <property type="term" value="F:DNA binding"/>
    <property type="evidence" value="ECO:0007669"/>
    <property type="project" value="UniProtKB-KW"/>
</dbReference>
<dbReference type="PROSITE" id="PS52039">
    <property type="entry name" value="TOPO_IA_2"/>
    <property type="match status" value="1"/>
</dbReference>
<evidence type="ECO:0000256" key="7">
    <source>
        <dbReference type="ARBA" id="ARBA00023125"/>
    </source>
</evidence>
<keyword evidence="8 10" id="KW-0413">Isomerase</keyword>
<evidence type="ECO:0000256" key="4">
    <source>
        <dbReference type="ARBA" id="ARBA00022723"/>
    </source>
</evidence>
<dbReference type="GO" id="GO:0006310">
    <property type="term" value="P:DNA recombination"/>
    <property type="evidence" value="ECO:0007669"/>
    <property type="project" value="TreeGrafter"/>
</dbReference>
<evidence type="ECO:0000256" key="2">
    <source>
        <dbReference type="ARBA" id="ARBA00009446"/>
    </source>
</evidence>
<dbReference type="InterPro" id="IPR003602">
    <property type="entry name" value="Topo_IA_DNA-bd_dom"/>
</dbReference>
<dbReference type="SMART" id="SM00493">
    <property type="entry name" value="TOPRIM"/>
    <property type="match status" value="1"/>
</dbReference>
<dbReference type="Pfam" id="PF01751">
    <property type="entry name" value="Toprim"/>
    <property type="match status" value="1"/>
</dbReference>
<evidence type="ECO:0000256" key="8">
    <source>
        <dbReference type="ARBA" id="ARBA00023235"/>
    </source>
</evidence>
<gene>
    <name evidence="10" type="primary">topA</name>
    <name evidence="10" type="ORF">ENM78_01185</name>
</gene>
<keyword evidence="5" id="KW-0862">Zinc</keyword>
<evidence type="ECO:0000313" key="10">
    <source>
        <dbReference type="EMBL" id="HHQ80069.1"/>
    </source>
</evidence>
<dbReference type="Gene3D" id="3.40.50.140">
    <property type="match status" value="1"/>
</dbReference>
<dbReference type="AlphaFoldDB" id="A0A7J3ZJ53"/>
<dbReference type="Gene3D" id="1.10.290.10">
    <property type="entry name" value="Topoisomerase I, domain 4"/>
    <property type="match status" value="1"/>
</dbReference>
<dbReference type="InterPro" id="IPR013826">
    <property type="entry name" value="Topo_IA_cen_sub3"/>
</dbReference>
<sequence length="698" mass="79809">MLIHPEHLAKQRGAWSLGAEVEVPAMRACSPITGFTLFIAEKPKAAKAIATALFGKPLECRRQGVPYWVAYDSGRLCIVASAAGHLFSLASLTNEYPIFEYEWVVRWKVERGSRHLRKFYSLLEWLSKFEPKNVINACDFDVEGSVIGYNVIRFILKRRDYFRMKFSSLTEDELARSYRNLLPPDANMVEAGLCRHELDWIWGINASRLLMDVYREALGRRRVLSLGRVQTPTLVEAINRFVADVVEVAEPKYTVSALLKREDASETFSGVHENSPFEYKHEASVAKSMILEAGVGIVKRVHIEKGERPPPPPFNLSDLQGEAYRLYGFSPYKTQKLAEKLYLEGLISYPRTESQRYPPDFPHAKVLERLKLLDYASEVGYVFKVNPGLKPREGKKMDPAHPAIYPTGKRPGRLSEDEKKVYDLVVRRYLASFMDPARITRLKALIAFKGQHVIAEGLNVEWRGWTRFYPLDIAERTIPLLREGDRVSVVKVIVREHWEKKKSRHTRASLLQWMESNSIGTESTRAPIIETLFSRGYLKEEKGGIRPTKTGLVVCDIASKYFSALTDASLTREFEEMLRRVRMGLERREDVLERAKNTVRALVEEAKSRFEDIKSTILLYEKTSAAKRCLVCELPATHGLCHIHEKALESLVESLNNLIRRTNLSREGLLSRIARNRKHGKAVREVATLILKGLIRLE</sequence>
<dbReference type="PROSITE" id="PS00396">
    <property type="entry name" value="TOPO_IA_1"/>
    <property type="match status" value="1"/>
</dbReference>
<accession>A0A7J3ZJ53</accession>
<dbReference type="CDD" id="cd00186">
    <property type="entry name" value="TOP1Ac"/>
    <property type="match status" value="1"/>
</dbReference>
<organism evidence="10">
    <name type="scientific">Fervidicoccus fontis</name>
    <dbReference type="NCBI Taxonomy" id="683846"/>
    <lineage>
        <taxon>Archaea</taxon>
        <taxon>Thermoproteota</taxon>
        <taxon>Thermoprotei</taxon>
        <taxon>Fervidicoccales</taxon>
        <taxon>Fervidicoccaceae</taxon>
        <taxon>Fervidicoccus</taxon>
    </lineage>
</organism>
<dbReference type="InterPro" id="IPR023405">
    <property type="entry name" value="Topo_IA_core_domain"/>
</dbReference>
<reference evidence="10" key="1">
    <citation type="journal article" date="2020" name="mSystems">
        <title>Genome- and Community-Level Interaction Insights into Carbon Utilization and Element Cycling Functions of Hydrothermarchaeota in Hydrothermal Sediment.</title>
        <authorList>
            <person name="Zhou Z."/>
            <person name="Liu Y."/>
            <person name="Xu W."/>
            <person name="Pan J."/>
            <person name="Luo Z.H."/>
            <person name="Li M."/>
        </authorList>
    </citation>
    <scope>NUCLEOTIDE SEQUENCE [LARGE SCALE GENOMIC DNA]</scope>
    <source>
        <strain evidence="10">SpSt-1116</strain>
    </source>
</reference>
<dbReference type="InterPro" id="IPR013824">
    <property type="entry name" value="Topo_IA_cen_sub1"/>
</dbReference>
<dbReference type="SMART" id="SM00436">
    <property type="entry name" value="TOP1Bc"/>
    <property type="match status" value="1"/>
</dbReference>
<dbReference type="Gene3D" id="2.70.20.10">
    <property type="entry name" value="Topoisomerase I, domain 3"/>
    <property type="match status" value="1"/>
</dbReference>
<dbReference type="EMBL" id="DRZC01000017">
    <property type="protein sequence ID" value="HHQ80069.1"/>
    <property type="molecule type" value="Genomic_DNA"/>
</dbReference>
<dbReference type="SMART" id="SM00437">
    <property type="entry name" value="TOP1Ac"/>
    <property type="match status" value="1"/>
</dbReference>
<dbReference type="PANTHER" id="PTHR11390:SF26">
    <property type="entry name" value="DNA TOPOISOMERASE 1"/>
    <property type="match status" value="1"/>
</dbReference>
<dbReference type="PANTHER" id="PTHR11390">
    <property type="entry name" value="PROKARYOTIC DNA TOPOISOMERASE"/>
    <property type="match status" value="1"/>
</dbReference>
<dbReference type="InterPro" id="IPR005739">
    <property type="entry name" value="TopoI_arch"/>
</dbReference>
<dbReference type="EC" id="5.6.2.1" evidence="3"/>
<keyword evidence="7" id="KW-0238">DNA-binding</keyword>
<evidence type="ECO:0000259" key="9">
    <source>
        <dbReference type="PROSITE" id="PS52039"/>
    </source>
</evidence>
<dbReference type="InterPro" id="IPR003601">
    <property type="entry name" value="Topo_IA_2"/>
</dbReference>
<dbReference type="NCBIfam" id="TIGR01057">
    <property type="entry name" value="topA_arch"/>
    <property type="match status" value="1"/>
</dbReference>
<comment type="catalytic activity">
    <reaction evidence="1">
        <text>ATP-independent breakage of single-stranded DNA, followed by passage and rejoining.</text>
        <dbReference type="EC" id="5.6.2.1"/>
    </reaction>
</comment>
<dbReference type="GO" id="GO:0006281">
    <property type="term" value="P:DNA repair"/>
    <property type="evidence" value="ECO:0007669"/>
    <property type="project" value="TreeGrafter"/>
</dbReference>
<dbReference type="GO" id="GO:0003917">
    <property type="term" value="F:DNA topoisomerase type I (single strand cut, ATP-independent) activity"/>
    <property type="evidence" value="ECO:0007669"/>
    <property type="project" value="UniProtKB-EC"/>
</dbReference>
<dbReference type="PRINTS" id="PR00417">
    <property type="entry name" value="PRTPISMRASEI"/>
</dbReference>
<evidence type="ECO:0000256" key="1">
    <source>
        <dbReference type="ARBA" id="ARBA00000213"/>
    </source>
</evidence>
<comment type="similarity">
    <text evidence="2">Belongs to the type IA topoisomerase family.</text>
</comment>